<dbReference type="GO" id="GO:0004015">
    <property type="term" value="F:adenosylmethionine-8-amino-7-oxononanoate transaminase activity"/>
    <property type="evidence" value="ECO:0007669"/>
    <property type="project" value="TreeGrafter"/>
</dbReference>
<evidence type="ECO:0000256" key="2">
    <source>
        <dbReference type="ARBA" id="ARBA00022576"/>
    </source>
</evidence>
<dbReference type="Gene3D" id="3.40.640.10">
    <property type="entry name" value="Type I PLP-dependent aspartate aminotransferase-like (Major domain)"/>
    <property type="match status" value="1"/>
</dbReference>
<keyword evidence="3" id="KW-0808">Transferase</keyword>
<dbReference type="GeneID" id="43585276"/>
<dbReference type="Pfam" id="PF00202">
    <property type="entry name" value="Aminotran_3"/>
    <property type="match status" value="2"/>
</dbReference>
<proteinExistence type="predicted"/>
<dbReference type="PANTHER" id="PTHR42684">
    <property type="entry name" value="ADENOSYLMETHIONINE-8-AMINO-7-OXONONANOATE AMINOTRANSFERASE"/>
    <property type="match status" value="1"/>
</dbReference>
<name>A0A5E8C544_9ASCO</name>
<protein>
    <recommendedName>
        <fullName evidence="7">Dethiobiotin synthase</fullName>
    </recommendedName>
</protein>
<dbReference type="RefSeq" id="XP_031857067.1">
    <property type="nucleotide sequence ID" value="XM_032001176.1"/>
</dbReference>
<dbReference type="Gene3D" id="3.40.50.300">
    <property type="entry name" value="P-loop containing nucleotide triphosphate hydrolases"/>
    <property type="match status" value="1"/>
</dbReference>
<dbReference type="InterPro" id="IPR049704">
    <property type="entry name" value="Aminotrans_3_PPA_site"/>
</dbReference>
<dbReference type="Gene3D" id="3.90.1150.10">
    <property type="entry name" value="Aspartate Aminotransferase, domain 1"/>
    <property type="match status" value="1"/>
</dbReference>
<keyword evidence="4" id="KW-0663">Pyridoxal phosphate</keyword>
<comment type="subcellular location">
    <subcellularLocation>
        <location evidence="1">Mitochondrion</location>
    </subcellularLocation>
</comment>
<dbReference type="SUPFAM" id="SSF53383">
    <property type="entry name" value="PLP-dependent transferases"/>
    <property type="match status" value="1"/>
</dbReference>
<dbReference type="GO" id="GO:0005739">
    <property type="term" value="C:mitochondrion"/>
    <property type="evidence" value="ECO:0007669"/>
    <property type="project" value="UniProtKB-SubCell"/>
</dbReference>
<dbReference type="OrthoDB" id="425114at2759"/>
<evidence type="ECO:0000313" key="5">
    <source>
        <dbReference type="EMBL" id="VVT58949.1"/>
    </source>
</evidence>
<gene>
    <name evidence="5" type="ORF">SAPINGB_P006465</name>
</gene>
<dbReference type="CDD" id="cd03109">
    <property type="entry name" value="DTBS"/>
    <property type="match status" value="1"/>
</dbReference>
<evidence type="ECO:0000256" key="3">
    <source>
        <dbReference type="ARBA" id="ARBA00022679"/>
    </source>
</evidence>
<dbReference type="InterPro" id="IPR015422">
    <property type="entry name" value="PyrdxlP-dep_Trfase_small"/>
</dbReference>
<dbReference type="EMBL" id="CABVLU010000005">
    <property type="protein sequence ID" value="VVT58949.1"/>
    <property type="molecule type" value="Genomic_DNA"/>
</dbReference>
<keyword evidence="2" id="KW-0032">Aminotransferase</keyword>
<dbReference type="FunFam" id="3.90.1150.10:FF:000080">
    <property type="entry name" value="Bifunctional dethiobiotin synthetase/adenosylmethionine-8-amino-7-oxononanoate aminotransferase"/>
    <property type="match status" value="1"/>
</dbReference>
<accession>A0A5E8C544</accession>
<dbReference type="GO" id="GO:0004141">
    <property type="term" value="F:dethiobiotin synthase activity"/>
    <property type="evidence" value="ECO:0007669"/>
    <property type="project" value="TreeGrafter"/>
</dbReference>
<evidence type="ECO:0008006" key="7">
    <source>
        <dbReference type="Google" id="ProtNLM"/>
    </source>
</evidence>
<dbReference type="AlphaFoldDB" id="A0A5E8C544"/>
<dbReference type="InterPro" id="IPR027417">
    <property type="entry name" value="P-loop_NTPase"/>
</dbReference>
<organism evidence="5 6">
    <name type="scientific">Magnusiomyces paraingens</name>
    <dbReference type="NCBI Taxonomy" id="2606893"/>
    <lineage>
        <taxon>Eukaryota</taxon>
        <taxon>Fungi</taxon>
        <taxon>Dikarya</taxon>
        <taxon>Ascomycota</taxon>
        <taxon>Saccharomycotina</taxon>
        <taxon>Dipodascomycetes</taxon>
        <taxon>Dipodascales</taxon>
        <taxon>Dipodascaceae</taxon>
        <taxon>Magnusiomyces</taxon>
    </lineage>
</organism>
<dbReference type="GO" id="GO:0009102">
    <property type="term" value="P:biotin biosynthetic process"/>
    <property type="evidence" value="ECO:0007669"/>
    <property type="project" value="TreeGrafter"/>
</dbReference>
<dbReference type="Proteomes" id="UP000398389">
    <property type="component" value="Unassembled WGS sequence"/>
</dbReference>
<dbReference type="InterPro" id="IPR005814">
    <property type="entry name" value="Aminotrans_3"/>
</dbReference>
<dbReference type="SUPFAM" id="SSF52540">
    <property type="entry name" value="P-loop containing nucleoside triphosphate hydrolases"/>
    <property type="match status" value="1"/>
</dbReference>
<dbReference type="GO" id="GO:0030170">
    <property type="term" value="F:pyridoxal phosphate binding"/>
    <property type="evidence" value="ECO:0007669"/>
    <property type="project" value="InterPro"/>
</dbReference>
<reference evidence="5 6" key="1">
    <citation type="submission" date="2019-09" db="EMBL/GenBank/DDBJ databases">
        <authorList>
            <person name="Brejova B."/>
        </authorList>
    </citation>
    <scope>NUCLEOTIDE SEQUENCE [LARGE SCALE GENOMIC DNA]</scope>
</reference>
<evidence type="ECO:0000313" key="6">
    <source>
        <dbReference type="Proteomes" id="UP000398389"/>
    </source>
</evidence>
<sequence>MGVRPIAELVTILGHVQKYAPKAETCCLFQYSLPVSPHLAVQKDNKTPPSEKEILQKIVLELQKKNQKLDHHDEQWALIETAGGVLSPSPNGGLQADMYRPLRLPTILVGDSKLGGISTTISAYESLKIRGYDVNLLLLFQESVYQNANYLKEYFSYQQKKSAWKDSVPKVISILPPPEVSDPNLYCEKTDFKQMTEYYDDVSRSPEIRSAYEYLKFCHEKRIKSLEVMADNADKRIWYPFSQHSKISPKSIIALDSAYGDFFQSVTKDSSAKEILQPQFDSSASWWTQGLGHGNPELALTAGYAAGRYGHVIFAGTVHDPALRLANKLVSLLDNKRLSRVFYSDNGSTGIEVALKMAFKATGSRYGLKSELHNNEIGVIGLKRSYHGDTIGSMNACEESVYNKQVNWYNGKGYWFEFPQIKLCKGTWCLEIPDGLLDDGLNLPKFKCFQSLNEIFELDSRDIQPYKQYIFSVLKKEIQEKKRNFGAVLLEPLLLGAGGMNAVDPLFQKALVDVVRETPSLFGEFENSKLNSKAWQGLPVIFDEVFTGLYRLGFKSAAKLLQTEPDIVVNAKLLTGGVVPLCTTTSSDSIFESFLSPEKVDGLLHGHSYTAHPVGCSIALQSLNELEHLSQDNSSSSWKISMKKWGSSDNQIWSFWDKFSVEKISQFHQVKCVFAMGSVLAITLKDISSGYASNAAEEFNEFVSGLQLDKEFGLHIRGLGNVIYFMSSMNPDLESLRKIENIIIKYFE</sequence>
<dbReference type="Pfam" id="PF13500">
    <property type="entry name" value="AAA_26"/>
    <property type="match status" value="1"/>
</dbReference>
<dbReference type="InterPro" id="IPR015424">
    <property type="entry name" value="PyrdxlP-dep_Trfase"/>
</dbReference>
<dbReference type="PROSITE" id="PS00600">
    <property type="entry name" value="AA_TRANSFER_CLASS_3"/>
    <property type="match status" value="1"/>
</dbReference>
<dbReference type="InterPro" id="IPR015421">
    <property type="entry name" value="PyrdxlP-dep_Trfase_major"/>
</dbReference>
<keyword evidence="6" id="KW-1185">Reference proteome</keyword>
<evidence type="ECO:0000256" key="1">
    <source>
        <dbReference type="ARBA" id="ARBA00004173"/>
    </source>
</evidence>
<dbReference type="PANTHER" id="PTHR42684:SF3">
    <property type="entry name" value="ADENOSYLMETHIONINE-8-AMINO-7-OXONONANOATE AMINOTRANSFERASE"/>
    <property type="match status" value="1"/>
</dbReference>
<evidence type="ECO:0000256" key="4">
    <source>
        <dbReference type="ARBA" id="ARBA00022898"/>
    </source>
</evidence>